<dbReference type="EMBL" id="MU117978">
    <property type="protein sequence ID" value="KAF9651058.1"/>
    <property type="molecule type" value="Genomic_DNA"/>
</dbReference>
<evidence type="ECO:0000313" key="1">
    <source>
        <dbReference type="EMBL" id="KAF9651058.1"/>
    </source>
</evidence>
<comment type="caution">
    <text evidence="1">The sequence shown here is derived from an EMBL/GenBank/DDBJ whole genome shotgun (WGS) entry which is preliminary data.</text>
</comment>
<accession>A0ACB6ZNR1</accession>
<reference evidence="1" key="1">
    <citation type="submission" date="2019-10" db="EMBL/GenBank/DDBJ databases">
        <authorList>
            <consortium name="DOE Joint Genome Institute"/>
            <person name="Kuo A."/>
            <person name="Miyauchi S."/>
            <person name="Kiss E."/>
            <person name="Drula E."/>
            <person name="Kohler A."/>
            <person name="Sanchez-Garcia M."/>
            <person name="Andreopoulos B."/>
            <person name="Barry K.W."/>
            <person name="Bonito G."/>
            <person name="Buee M."/>
            <person name="Carver A."/>
            <person name="Chen C."/>
            <person name="Cichocki N."/>
            <person name="Clum A."/>
            <person name="Culley D."/>
            <person name="Crous P.W."/>
            <person name="Fauchery L."/>
            <person name="Girlanda M."/>
            <person name="Hayes R."/>
            <person name="Keri Z."/>
            <person name="Labutti K."/>
            <person name="Lipzen A."/>
            <person name="Lombard V."/>
            <person name="Magnuson J."/>
            <person name="Maillard F."/>
            <person name="Morin E."/>
            <person name="Murat C."/>
            <person name="Nolan M."/>
            <person name="Ohm R."/>
            <person name="Pangilinan J."/>
            <person name="Pereira M."/>
            <person name="Perotto S."/>
            <person name="Peter M."/>
            <person name="Riley R."/>
            <person name="Sitrit Y."/>
            <person name="Stielow B."/>
            <person name="Szollosi G."/>
            <person name="Zifcakova L."/>
            <person name="Stursova M."/>
            <person name="Spatafora J.W."/>
            <person name="Tedersoo L."/>
            <person name="Vaario L.-M."/>
            <person name="Yamada A."/>
            <person name="Yan M."/>
            <person name="Wang P."/>
            <person name="Xu J."/>
            <person name="Bruns T."/>
            <person name="Baldrian P."/>
            <person name="Vilgalys R."/>
            <person name="Henrissat B."/>
            <person name="Grigoriev I.V."/>
            <person name="Hibbett D."/>
            <person name="Nagy L.G."/>
            <person name="Martin F.M."/>
        </authorList>
    </citation>
    <scope>NUCLEOTIDE SEQUENCE</scope>
    <source>
        <strain evidence="1">P2</strain>
    </source>
</reference>
<reference evidence="1" key="2">
    <citation type="journal article" date="2020" name="Nat. Commun.">
        <title>Large-scale genome sequencing of mycorrhizal fungi provides insights into the early evolution of symbiotic traits.</title>
        <authorList>
            <person name="Miyauchi S."/>
            <person name="Kiss E."/>
            <person name="Kuo A."/>
            <person name="Drula E."/>
            <person name="Kohler A."/>
            <person name="Sanchez-Garcia M."/>
            <person name="Morin E."/>
            <person name="Andreopoulos B."/>
            <person name="Barry K.W."/>
            <person name="Bonito G."/>
            <person name="Buee M."/>
            <person name="Carver A."/>
            <person name="Chen C."/>
            <person name="Cichocki N."/>
            <person name="Clum A."/>
            <person name="Culley D."/>
            <person name="Crous P.W."/>
            <person name="Fauchery L."/>
            <person name="Girlanda M."/>
            <person name="Hayes R.D."/>
            <person name="Keri Z."/>
            <person name="LaButti K."/>
            <person name="Lipzen A."/>
            <person name="Lombard V."/>
            <person name="Magnuson J."/>
            <person name="Maillard F."/>
            <person name="Murat C."/>
            <person name="Nolan M."/>
            <person name="Ohm R.A."/>
            <person name="Pangilinan J."/>
            <person name="Pereira M.F."/>
            <person name="Perotto S."/>
            <person name="Peter M."/>
            <person name="Pfister S."/>
            <person name="Riley R."/>
            <person name="Sitrit Y."/>
            <person name="Stielow J.B."/>
            <person name="Szollosi G."/>
            <person name="Zifcakova L."/>
            <person name="Stursova M."/>
            <person name="Spatafora J.W."/>
            <person name="Tedersoo L."/>
            <person name="Vaario L.M."/>
            <person name="Yamada A."/>
            <person name="Yan M."/>
            <person name="Wang P."/>
            <person name="Xu J."/>
            <person name="Bruns T."/>
            <person name="Baldrian P."/>
            <person name="Vilgalys R."/>
            <person name="Dunand C."/>
            <person name="Henrissat B."/>
            <person name="Grigoriev I.V."/>
            <person name="Hibbett D."/>
            <person name="Nagy L.G."/>
            <person name="Martin F.M."/>
        </authorList>
    </citation>
    <scope>NUCLEOTIDE SEQUENCE</scope>
    <source>
        <strain evidence="1">P2</strain>
    </source>
</reference>
<protein>
    <submittedName>
        <fullName evidence="1">ClpX, ATPase regulatory subunit</fullName>
    </submittedName>
</protein>
<evidence type="ECO:0000313" key="2">
    <source>
        <dbReference type="Proteomes" id="UP000886501"/>
    </source>
</evidence>
<gene>
    <name evidence="1" type="ORF">BDM02DRAFT_3184784</name>
</gene>
<keyword evidence="2" id="KW-1185">Reference proteome</keyword>
<proteinExistence type="predicted"/>
<name>A0ACB6ZNR1_THEGA</name>
<organism evidence="1 2">
    <name type="scientific">Thelephora ganbajun</name>
    <name type="common">Ganba fungus</name>
    <dbReference type="NCBI Taxonomy" id="370292"/>
    <lineage>
        <taxon>Eukaryota</taxon>
        <taxon>Fungi</taxon>
        <taxon>Dikarya</taxon>
        <taxon>Basidiomycota</taxon>
        <taxon>Agaricomycotina</taxon>
        <taxon>Agaricomycetes</taxon>
        <taxon>Thelephorales</taxon>
        <taxon>Thelephoraceae</taxon>
        <taxon>Thelephora</taxon>
    </lineage>
</organism>
<sequence length="494" mass="54209">MRWHSRMVQLHRQLRTQARYAYSQEEESGMSYVQKSGSPTPRQLVKYLDQFVVGQPTAKKVLSVAVFNHYNRVHANLQLQSGSRYSEWNDKDEQADPEITTAQLQPYPRRTRTIPPLSSSSHGLPLFEKSNVLVIGPTGSGKTLLARTLANVIDVPFSINDATSFTQAGYVGEDVDMCVQRLLQAANYDPYRASMGIIYIDEVDKIARRSGSGADGTRDIGGEGVQQALLRMIEGSVVSVQAKGAPVEATSEGRTRPGQRPHPSTKADTYHIDTSNILFIFSGAFVGLDQIVKRRVAKGSIGFTANISSESDDLGSPMSFFTPNNSIGRSPPNILEQVQPVEQTVISEMYSLLKDTIRLIPEFISRMPSVTTLSPLTAADLRRILTEVKGSLVSQYTALFAYSGVEIKFTNAALCAICREAVERGGGARGLRGLMESILLDPMYEVPGSDIRHVLITRAVAEGKVPHLTWPQGEGAAAWNAFAEEERLFGEESP</sequence>
<dbReference type="Proteomes" id="UP000886501">
    <property type="component" value="Unassembled WGS sequence"/>
</dbReference>